<reference evidence="2 3" key="1">
    <citation type="journal article" date="2015" name="Genome Biol. Evol.">
        <title>Comparative Genomics of a Bacterivorous Green Alga Reveals Evolutionary Causalities and Consequences of Phago-Mixotrophic Mode of Nutrition.</title>
        <authorList>
            <person name="Burns J.A."/>
            <person name="Paasch A."/>
            <person name="Narechania A."/>
            <person name="Kim E."/>
        </authorList>
    </citation>
    <scope>NUCLEOTIDE SEQUENCE [LARGE SCALE GENOMIC DNA]</scope>
    <source>
        <strain evidence="2 3">PLY_AMNH</strain>
    </source>
</reference>
<dbReference type="EMBL" id="LGRX02001002">
    <property type="protein sequence ID" value="KAK3287110.1"/>
    <property type="molecule type" value="Genomic_DNA"/>
</dbReference>
<sequence>MKQQAGPPNDEEEMDDEEDGDNAGDGDDAEMDVQCGQGEVPLASWEDQYVLWARKNGYSIQNCTDKYGEEHGQQLAFSDDDAGLLLLWNYSVNDIGH</sequence>
<dbReference type="Proteomes" id="UP001190700">
    <property type="component" value="Unassembled WGS sequence"/>
</dbReference>
<protein>
    <submittedName>
        <fullName evidence="2">Uncharacterized protein</fullName>
    </submittedName>
</protein>
<proteinExistence type="predicted"/>
<evidence type="ECO:0000313" key="2">
    <source>
        <dbReference type="EMBL" id="KAK3287110.1"/>
    </source>
</evidence>
<comment type="caution">
    <text evidence="2">The sequence shown here is derived from an EMBL/GenBank/DDBJ whole genome shotgun (WGS) entry which is preliminary data.</text>
</comment>
<organism evidence="2 3">
    <name type="scientific">Cymbomonas tetramitiformis</name>
    <dbReference type="NCBI Taxonomy" id="36881"/>
    <lineage>
        <taxon>Eukaryota</taxon>
        <taxon>Viridiplantae</taxon>
        <taxon>Chlorophyta</taxon>
        <taxon>Pyramimonadophyceae</taxon>
        <taxon>Pyramimonadales</taxon>
        <taxon>Pyramimonadaceae</taxon>
        <taxon>Cymbomonas</taxon>
    </lineage>
</organism>
<feature type="region of interest" description="Disordered" evidence="1">
    <location>
        <begin position="1"/>
        <end position="34"/>
    </location>
</feature>
<dbReference type="AlphaFoldDB" id="A0AAE0GZ84"/>
<keyword evidence="3" id="KW-1185">Reference proteome</keyword>
<accession>A0AAE0GZ84</accession>
<evidence type="ECO:0000313" key="3">
    <source>
        <dbReference type="Proteomes" id="UP001190700"/>
    </source>
</evidence>
<feature type="compositionally biased region" description="Acidic residues" evidence="1">
    <location>
        <begin position="9"/>
        <end position="31"/>
    </location>
</feature>
<name>A0AAE0GZ84_9CHLO</name>
<evidence type="ECO:0000256" key="1">
    <source>
        <dbReference type="SAM" id="MobiDB-lite"/>
    </source>
</evidence>
<gene>
    <name evidence="2" type="ORF">CYMTET_5365</name>
</gene>